<dbReference type="CDD" id="cd07960">
    <property type="entry name" value="Anticodon_Ia_Ile_BEm"/>
    <property type="match status" value="1"/>
</dbReference>
<evidence type="ECO:0000256" key="18">
    <source>
        <dbReference type="SAM" id="MobiDB-lite"/>
    </source>
</evidence>
<evidence type="ECO:0000256" key="9">
    <source>
        <dbReference type="ARBA" id="ARBA00022946"/>
    </source>
</evidence>
<keyword evidence="10" id="KW-0689">Ribosomal protein</keyword>
<evidence type="ECO:0000256" key="17">
    <source>
        <dbReference type="RuleBase" id="RU363035"/>
    </source>
</evidence>
<dbReference type="NCBIfam" id="TIGR00392">
    <property type="entry name" value="ileS"/>
    <property type="match status" value="1"/>
</dbReference>
<dbReference type="Proteomes" id="UP000663855">
    <property type="component" value="Unassembled WGS sequence"/>
</dbReference>
<dbReference type="EMBL" id="CAJNOV010016263">
    <property type="protein sequence ID" value="CAF1587638.1"/>
    <property type="molecule type" value="Genomic_DNA"/>
</dbReference>
<evidence type="ECO:0000256" key="15">
    <source>
        <dbReference type="ARBA" id="ARBA00035288"/>
    </source>
</evidence>
<comment type="similarity">
    <text evidence="2 17">Belongs to the class-I aminoacyl-tRNA synthetase family.</text>
</comment>
<comment type="subcellular location">
    <subcellularLocation>
        <location evidence="1">Mitochondrion</location>
    </subcellularLocation>
</comment>
<dbReference type="GO" id="GO:0006428">
    <property type="term" value="P:isoleucyl-tRNA aminoacylation"/>
    <property type="evidence" value="ECO:0007669"/>
    <property type="project" value="InterPro"/>
</dbReference>
<dbReference type="PANTHER" id="PTHR42765">
    <property type="entry name" value="SOLEUCYL-TRNA SYNTHETASE"/>
    <property type="match status" value="1"/>
</dbReference>
<accession>A0A815ZX06</accession>
<evidence type="ECO:0000313" key="21">
    <source>
        <dbReference type="EMBL" id="CAF1587638.1"/>
    </source>
</evidence>
<dbReference type="SUPFAM" id="SSF50104">
    <property type="entry name" value="Translation proteins SH3-like domain"/>
    <property type="match status" value="1"/>
</dbReference>
<evidence type="ECO:0000256" key="5">
    <source>
        <dbReference type="ARBA" id="ARBA00022598"/>
    </source>
</evidence>
<evidence type="ECO:0000313" key="22">
    <source>
        <dbReference type="Proteomes" id="UP000663855"/>
    </source>
</evidence>
<dbReference type="GO" id="GO:0005840">
    <property type="term" value="C:ribosome"/>
    <property type="evidence" value="ECO:0007669"/>
    <property type="project" value="UniProtKB-KW"/>
</dbReference>
<dbReference type="SUPFAM" id="SSF52374">
    <property type="entry name" value="Nucleotidylyl transferase"/>
    <property type="match status" value="1"/>
</dbReference>
<dbReference type="EC" id="6.1.1.5" evidence="4"/>
<dbReference type="InterPro" id="IPR009080">
    <property type="entry name" value="tRNAsynth_Ia_anticodon-bd"/>
</dbReference>
<dbReference type="InterPro" id="IPR009008">
    <property type="entry name" value="Val/Leu/Ile-tRNA-synth_edit"/>
</dbReference>
<dbReference type="Gene3D" id="3.90.740.10">
    <property type="entry name" value="Valyl/Leucyl/Isoleucyl-tRNA synthetase, editing domain"/>
    <property type="match status" value="1"/>
</dbReference>
<keyword evidence="9" id="KW-0809">Transit peptide</keyword>
<evidence type="ECO:0000256" key="16">
    <source>
        <dbReference type="ARBA" id="ARBA00035359"/>
    </source>
</evidence>
<sequence>MRILFGNQKFFNRNLRYVSSKSISYKDTLNMPKSKFASTMKNRIKCENDIRQKFPVNQLWEWQTKQMRRPLFVLHDGPPFANGPLHIGHFLNKIQKDIIVRYKLLNGHRLDFRPGWDCHGLPIELKALQENKRNSNDKDPIIVRKLARQFATEALEKQKQDFQSWGILADWNNCYRTFDKEFIVDQLRLFWRLYQKDFLYRQYKPVNWSPSVQSALAESELEYNDKHKSTAIYVRFRLQNNELLSKLLSQTNLGNIYVLIWTTTPWSLLGNQAVAVNEKSKYLFVKLSSTNDIYMVAESLLNNIKKFVPFSNNQFEIIGNCLGSELSGLSYNHPIYNDQQKYPIVISDHVTDELGTGFVHIAPAHGSDDFLLSIKHNLQCVNAVNLTGHLNCPSIESLHGRNALDTSDGIQAILKHLNSDVLHHYEFIHSYPYDWRAKKPILILGSQQWFIDTTRLRDNARKYIVDNVTIFPEGAEKSFLSMTAQRPYWCISRQRCWGVPIPAFYTKDDRKELVINEEIIEHLIKCVQQKDSIDFWWSSDDIKELLPASMHNQAENLERGKDIFDVWFDSGSSFNSVLKDFNCQADLYCEGHDQFNGWFLSSLLLSTAIQSRAPFSNIFVHGFVVDKNNQKMSKSIGNVIQPSQMIFGGGKEKFSENGFDVCREWVTRESYKPQCKASSDDLNKANKRVYDIRNVFKFLIGNLYDFEPDKHSISNENLAALDRYMAYRLHQILTTYHTDFDQYKMYHGLIAMEDFLQGDISSFYCSVTKDRLYCDPSDSYLRRSTQTVFYLLLKCLNERLAPVMPYLAQELHDELSVIENKQKKINDVFENKFTFLNNELCEIPPELASAMSIVLHLRDTYHGILQNRRPILFDILLHLSDRAKLQFKQLQDVLGKHPSTVKLNFWHPLEELLRCSHVHERSLSDLATDLTGENISSVDLPLIDDKFNYIMKIQYNSLHSCPRCRLQVSEKENELCVRCFTYSQKCIFKNKIEQQQKMALSFSTANKFLLNNQQILRSVLISSIRYKQRGHIPDNLVEHHRQSPLGKLKAGAAVGAFPPKNDTDKELRSTPHDFKYVFPDFLPNPLPYLRDRILERLERRDMFRRRQQIDIPEFYVGSVLAVTSADPYAPNRRHRFVGICLQRERHGLKHQFTLRNIVDGLGVEIIYELYNPTITKIEVLKLERRLDDNLAYLRDAPPEYCTFPFDMEPVKLPPGAGVPLNTIQVPITSIHWQYKWERHDLKGVLLPPLPRSVRKAAKRYAEPWRQWDIMRQYRTEIHDDEKAEIYEDIEKHKEDLAQYRIDSKENVKITRARPKSGARKAIFNDSQQSNTSTTQ</sequence>
<dbReference type="Pfam" id="PF08264">
    <property type="entry name" value="Anticodon_1"/>
    <property type="match status" value="1"/>
</dbReference>
<dbReference type="Gene3D" id="3.40.50.620">
    <property type="entry name" value="HUPs"/>
    <property type="match status" value="2"/>
</dbReference>
<dbReference type="GO" id="GO:0000049">
    <property type="term" value="F:tRNA binding"/>
    <property type="evidence" value="ECO:0007669"/>
    <property type="project" value="InterPro"/>
</dbReference>
<feature type="domain" description="Methionyl/Valyl/Leucyl/Isoleucyl-tRNA synthetase anticodon-binding" evidence="20">
    <location>
        <begin position="722"/>
        <end position="823"/>
    </location>
</feature>
<reference evidence="21" key="1">
    <citation type="submission" date="2021-02" db="EMBL/GenBank/DDBJ databases">
        <authorList>
            <person name="Nowell W R."/>
        </authorList>
    </citation>
    <scope>NUCLEOTIDE SEQUENCE</scope>
</reference>
<keyword evidence="11" id="KW-0496">Mitochondrion</keyword>
<dbReference type="SUPFAM" id="SSF47323">
    <property type="entry name" value="Anticodon-binding domain of a subclass of class I aminoacyl-tRNA synthetases"/>
    <property type="match status" value="1"/>
</dbReference>
<dbReference type="GO" id="GO:0005524">
    <property type="term" value="F:ATP binding"/>
    <property type="evidence" value="ECO:0007669"/>
    <property type="project" value="UniProtKB-KW"/>
</dbReference>
<evidence type="ECO:0000256" key="2">
    <source>
        <dbReference type="ARBA" id="ARBA00005594"/>
    </source>
</evidence>
<dbReference type="FunFam" id="2.30.30.790:FF:000002">
    <property type="entry name" value="39S ribosomal protein L19, mitochondrial"/>
    <property type="match status" value="1"/>
</dbReference>
<keyword evidence="5 17" id="KW-0436">Ligase</keyword>
<organism evidence="21 22">
    <name type="scientific">Rotaria magnacalcarata</name>
    <dbReference type="NCBI Taxonomy" id="392030"/>
    <lineage>
        <taxon>Eukaryota</taxon>
        <taxon>Metazoa</taxon>
        <taxon>Spiralia</taxon>
        <taxon>Gnathifera</taxon>
        <taxon>Rotifera</taxon>
        <taxon>Eurotatoria</taxon>
        <taxon>Bdelloidea</taxon>
        <taxon>Philodinida</taxon>
        <taxon>Philodinidae</taxon>
        <taxon>Rotaria</taxon>
    </lineage>
</organism>
<evidence type="ECO:0000256" key="14">
    <source>
        <dbReference type="ARBA" id="ARBA00032665"/>
    </source>
</evidence>
<dbReference type="Gene3D" id="2.30.30.790">
    <property type="match status" value="1"/>
</dbReference>
<evidence type="ECO:0000256" key="12">
    <source>
        <dbReference type="ARBA" id="ARBA00023146"/>
    </source>
</evidence>
<dbReference type="Pfam" id="PF01245">
    <property type="entry name" value="Ribosomal_L19"/>
    <property type="match status" value="1"/>
</dbReference>
<keyword evidence="7 17" id="KW-0067">ATP-binding</keyword>
<evidence type="ECO:0000256" key="11">
    <source>
        <dbReference type="ARBA" id="ARBA00023128"/>
    </source>
</evidence>
<dbReference type="GO" id="GO:0005739">
    <property type="term" value="C:mitochondrion"/>
    <property type="evidence" value="ECO:0007669"/>
    <property type="project" value="UniProtKB-SubCell"/>
</dbReference>
<dbReference type="Gene3D" id="1.10.10.830">
    <property type="entry name" value="Ile-tRNA synthetase CP2 domain-like"/>
    <property type="match status" value="1"/>
</dbReference>
<dbReference type="InterPro" id="IPR002300">
    <property type="entry name" value="aa-tRNA-synth_Ia"/>
</dbReference>
<dbReference type="InterPro" id="IPR001412">
    <property type="entry name" value="aa-tRNA-synth_I_CS"/>
</dbReference>
<comment type="similarity">
    <text evidence="3">Belongs to the bacterial ribosomal protein bL19 family.</text>
</comment>
<dbReference type="InterPro" id="IPR002301">
    <property type="entry name" value="Ile-tRNA-ligase"/>
</dbReference>
<dbReference type="GO" id="GO:0004822">
    <property type="term" value="F:isoleucine-tRNA ligase activity"/>
    <property type="evidence" value="ECO:0007669"/>
    <property type="project" value="UniProtKB-EC"/>
</dbReference>
<proteinExistence type="inferred from homology"/>
<gene>
    <name evidence="21" type="ORF">CJN711_LOCUS33679</name>
</gene>
<dbReference type="PRINTS" id="PR00984">
    <property type="entry name" value="TRNASYNTHILE"/>
</dbReference>
<dbReference type="InterPro" id="IPR038657">
    <property type="entry name" value="Ribosomal_bL19_sf"/>
</dbReference>
<dbReference type="InterPro" id="IPR014729">
    <property type="entry name" value="Rossmann-like_a/b/a_fold"/>
</dbReference>
<evidence type="ECO:0000256" key="3">
    <source>
        <dbReference type="ARBA" id="ARBA00005781"/>
    </source>
</evidence>
<dbReference type="InterPro" id="IPR001857">
    <property type="entry name" value="Ribosomal_bL19"/>
</dbReference>
<dbReference type="SUPFAM" id="SSF50677">
    <property type="entry name" value="ValRS/IleRS/LeuRS editing domain"/>
    <property type="match status" value="1"/>
</dbReference>
<dbReference type="Gene3D" id="1.10.730.20">
    <property type="match status" value="1"/>
</dbReference>
<keyword evidence="6 17" id="KW-0547">Nucleotide-binding</keyword>
<feature type="compositionally biased region" description="Polar residues" evidence="18">
    <location>
        <begin position="1324"/>
        <end position="1335"/>
    </location>
</feature>
<evidence type="ECO:0000256" key="10">
    <source>
        <dbReference type="ARBA" id="ARBA00022980"/>
    </source>
</evidence>
<dbReference type="PANTHER" id="PTHR42765:SF1">
    <property type="entry name" value="ISOLEUCINE--TRNA LIGASE, MITOCHONDRIAL"/>
    <property type="match status" value="1"/>
</dbReference>
<evidence type="ECO:0000256" key="7">
    <source>
        <dbReference type="ARBA" id="ARBA00022840"/>
    </source>
</evidence>
<dbReference type="Pfam" id="PF00133">
    <property type="entry name" value="tRNA-synt_1"/>
    <property type="match status" value="1"/>
</dbReference>
<evidence type="ECO:0000256" key="4">
    <source>
        <dbReference type="ARBA" id="ARBA00013165"/>
    </source>
</evidence>
<dbReference type="GO" id="GO:0002161">
    <property type="term" value="F:aminoacyl-tRNA deacylase activity"/>
    <property type="evidence" value="ECO:0007669"/>
    <property type="project" value="InterPro"/>
</dbReference>
<evidence type="ECO:0000259" key="20">
    <source>
        <dbReference type="Pfam" id="PF08264"/>
    </source>
</evidence>
<dbReference type="InterPro" id="IPR033708">
    <property type="entry name" value="Anticodon_Ile_BEm"/>
</dbReference>
<dbReference type="GO" id="GO:0003735">
    <property type="term" value="F:structural constituent of ribosome"/>
    <property type="evidence" value="ECO:0007669"/>
    <property type="project" value="InterPro"/>
</dbReference>
<dbReference type="InterPro" id="IPR050081">
    <property type="entry name" value="Ile-tRNA_ligase"/>
</dbReference>
<dbReference type="InterPro" id="IPR008991">
    <property type="entry name" value="Translation_prot_SH3-like_sf"/>
</dbReference>
<dbReference type="PROSITE" id="PS00178">
    <property type="entry name" value="AA_TRNA_LIGASE_I"/>
    <property type="match status" value="1"/>
</dbReference>
<dbReference type="GO" id="GO:0032543">
    <property type="term" value="P:mitochondrial translation"/>
    <property type="evidence" value="ECO:0007669"/>
    <property type="project" value="TreeGrafter"/>
</dbReference>
<name>A0A815ZX06_9BILA</name>
<dbReference type="InterPro" id="IPR013155">
    <property type="entry name" value="M/V/L/I-tRNA-synth_anticd-bd"/>
</dbReference>
<keyword evidence="8 17" id="KW-0648">Protein biosynthesis</keyword>
<feature type="domain" description="Aminoacyl-tRNA synthetase class Ia" evidence="19">
    <location>
        <begin position="64"/>
        <end position="671"/>
    </location>
</feature>
<dbReference type="GO" id="GO:1990904">
    <property type="term" value="C:ribonucleoprotein complex"/>
    <property type="evidence" value="ECO:0007669"/>
    <property type="project" value="UniProtKB-KW"/>
</dbReference>
<feature type="region of interest" description="Disordered" evidence="18">
    <location>
        <begin position="1308"/>
        <end position="1335"/>
    </location>
</feature>
<keyword evidence="13" id="KW-0687">Ribonucleoprotein</keyword>
<comment type="caution">
    <text evidence="21">The sequence shown here is derived from an EMBL/GenBank/DDBJ whole genome shotgun (WGS) entry which is preliminary data.</text>
</comment>
<evidence type="ECO:0000256" key="8">
    <source>
        <dbReference type="ARBA" id="ARBA00022917"/>
    </source>
</evidence>
<evidence type="ECO:0000256" key="6">
    <source>
        <dbReference type="ARBA" id="ARBA00022741"/>
    </source>
</evidence>
<protein>
    <recommendedName>
        <fullName evidence="15">Large ribosomal subunit protein bL19m</fullName>
        <ecNumber evidence="4">6.1.1.5</ecNumber>
    </recommendedName>
    <alternativeName>
        <fullName evidence="16">39S ribosomal protein L19, mitochondrial</fullName>
    </alternativeName>
    <alternativeName>
        <fullName evidence="14">Isoleucyl-tRNA synthetase</fullName>
    </alternativeName>
</protein>
<keyword evidence="12 17" id="KW-0030">Aminoacyl-tRNA synthetase</keyword>
<evidence type="ECO:0000256" key="1">
    <source>
        <dbReference type="ARBA" id="ARBA00004173"/>
    </source>
</evidence>
<evidence type="ECO:0000259" key="19">
    <source>
        <dbReference type="Pfam" id="PF00133"/>
    </source>
</evidence>
<evidence type="ECO:0000256" key="13">
    <source>
        <dbReference type="ARBA" id="ARBA00023274"/>
    </source>
</evidence>